<dbReference type="InterPro" id="IPR051533">
    <property type="entry name" value="WaaL-like"/>
</dbReference>
<feature type="transmembrane region" description="Helical" evidence="1">
    <location>
        <begin position="401"/>
        <end position="420"/>
    </location>
</feature>
<protein>
    <recommendedName>
        <fullName evidence="4">O-antigen ligase domain-containing protein</fullName>
    </recommendedName>
</protein>
<name>A0A9D2MFG8_9FIRM</name>
<dbReference type="EMBL" id="DWXX01000172">
    <property type="protein sequence ID" value="HJB59796.1"/>
    <property type="molecule type" value="Genomic_DNA"/>
</dbReference>
<dbReference type="PANTHER" id="PTHR37422:SF13">
    <property type="entry name" value="LIPOPOLYSACCHARIDE BIOSYNTHESIS PROTEIN PA4999-RELATED"/>
    <property type="match status" value="1"/>
</dbReference>
<dbReference type="AlphaFoldDB" id="A0A9D2MFG8"/>
<keyword evidence="1" id="KW-0472">Membrane</keyword>
<feature type="transmembrane region" description="Helical" evidence="1">
    <location>
        <begin position="188"/>
        <end position="212"/>
    </location>
</feature>
<feature type="transmembrane region" description="Helical" evidence="1">
    <location>
        <begin position="61"/>
        <end position="78"/>
    </location>
</feature>
<keyword evidence="1" id="KW-0812">Transmembrane</keyword>
<evidence type="ECO:0000313" key="3">
    <source>
        <dbReference type="Proteomes" id="UP000824211"/>
    </source>
</evidence>
<feature type="transmembrane region" description="Helical" evidence="1">
    <location>
        <begin position="149"/>
        <end position="167"/>
    </location>
</feature>
<proteinExistence type="predicted"/>
<evidence type="ECO:0000256" key="1">
    <source>
        <dbReference type="SAM" id="Phobius"/>
    </source>
</evidence>
<feature type="transmembrane region" description="Helical" evidence="1">
    <location>
        <begin position="282"/>
        <end position="303"/>
    </location>
</feature>
<organism evidence="2 3">
    <name type="scientific">Candidatus Faecalibacterium faecipullorum</name>
    <dbReference type="NCBI Taxonomy" id="2838578"/>
    <lineage>
        <taxon>Bacteria</taxon>
        <taxon>Bacillati</taxon>
        <taxon>Bacillota</taxon>
        <taxon>Clostridia</taxon>
        <taxon>Eubacteriales</taxon>
        <taxon>Oscillospiraceae</taxon>
        <taxon>Faecalibacterium</taxon>
    </lineage>
</organism>
<feature type="transmembrane region" description="Helical" evidence="1">
    <location>
        <begin position="257"/>
        <end position="276"/>
    </location>
</feature>
<reference evidence="2" key="1">
    <citation type="journal article" date="2021" name="PeerJ">
        <title>Extensive microbial diversity within the chicken gut microbiome revealed by metagenomics and culture.</title>
        <authorList>
            <person name="Gilroy R."/>
            <person name="Ravi A."/>
            <person name="Getino M."/>
            <person name="Pursley I."/>
            <person name="Horton D.L."/>
            <person name="Alikhan N.F."/>
            <person name="Baker D."/>
            <person name="Gharbi K."/>
            <person name="Hall N."/>
            <person name="Watson M."/>
            <person name="Adriaenssens E.M."/>
            <person name="Foster-Nyarko E."/>
            <person name="Jarju S."/>
            <person name="Secka A."/>
            <person name="Antonio M."/>
            <person name="Oren A."/>
            <person name="Chaudhuri R.R."/>
            <person name="La Ragione R."/>
            <person name="Hildebrand F."/>
            <person name="Pallen M.J."/>
        </authorList>
    </citation>
    <scope>NUCLEOTIDE SEQUENCE</scope>
    <source>
        <strain evidence="2">ChiHjej9B8-13557</strain>
    </source>
</reference>
<dbReference type="Proteomes" id="UP000824211">
    <property type="component" value="Unassembled WGS sequence"/>
</dbReference>
<dbReference type="PANTHER" id="PTHR37422">
    <property type="entry name" value="TEICHURONIC ACID BIOSYNTHESIS PROTEIN TUAE"/>
    <property type="match status" value="1"/>
</dbReference>
<feature type="transmembrane region" description="Helical" evidence="1">
    <location>
        <begin position="12"/>
        <end position="32"/>
    </location>
</feature>
<feature type="transmembrane region" description="Helical" evidence="1">
    <location>
        <begin position="117"/>
        <end position="137"/>
    </location>
</feature>
<feature type="transmembrane region" description="Helical" evidence="1">
    <location>
        <begin position="359"/>
        <end position="380"/>
    </location>
</feature>
<evidence type="ECO:0000313" key="2">
    <source>
        <dbReference type="EMBL" id="HJB59796.1"/>
    </source>
</evidence>
<comment type="caution">
    <text evidence="2">The sequence shown here is derived from an EMBL/GenBank/DDBJ whole genome shotgun (WGS) entry which is preliminary data.</text>
</comment>
<feature type="transmembrane region" description="Helical" evidence="1">
    <location>
        <begin position="432"/>
        <end position="451"/>
    </location>
</feature>
<accession>A0A9D2MFG8</accession>
<sequence length="457" mass="51035">MKEKIERCQNILTEHYLVVLLFLSVVGLVLTGSGSRRLVGLIGCILCVVAFTKGAVKIDPWGLVPMLIYMAFVAFSSLRVDGNVFNGFFNSQILYPVLYVVLAYLTDDEKLWLRRLCVLWFTFVSIVGIMQFVLLALKGNVTRLNAFFGNPNALASFLMIGWFAAVNNAPDEQESGLLAAVLRRVEPLILAALTLTLCMGSFLSTIVGFLVLLGQKKRSCTWGELFSYAFRMTGRIILAVGAGFLLYFAMSLTGTRWLCAPILLYLLFLALFWPMVDRFLRVYRWVGPVVTSTALLMAVPVLLLRTNSIATFTERLQMMENGLGYFFHDPLLGLGPYQWRFYDMADGGLYFNTWYIHNTLIHIGVEFGLVAFAMAVFLLVRRCRKGGSGLPGFTAFLAHNMLDISYFYPGIAAIALFTTVNPGDRGRTLSRPAAGLFFAVFFAILLCTGFHDTFYGL</sequence>
<gene>
    <name evidence="2" type="ORF">H9771_09125</name>
</gene>
<feature type="transmembrane region" description="Helical" evidence="1">
    <location>
        <begin position="84"/>
        <end position="105"/>
    </location>
</feature>
<keyword evidence="1" id="KW-1133">Transmembrane helix</keyword>
<evidence type="ECO:0008006" key="4">
    <source>
        <dbReference type="Google" id="ProtNLM"/>
    </source>
</evidence>
<reference evidence="2" key="2">
    <citation type="submission" date="2021-04" db="EMBL/GenBank/DDBJ databases">
        <authorList>
            <person name="Gilroy R."/>
        </authorList>
    </citation>
    <scope>NUCLEOTIDE SEQUENCE</scope>
    <source>
        <strain evidence="2">ChiHjej9B8-13557</strain>
    </source>
</reference>
<feature type="transmembrane region" description="Helical" evidence="1">
    <location>
        <begin position="232"/>
        <end position="250"/>
    </location>
</feature>